<keyword evidence="1" id="KW-1133">Transmembrane helix</keyword>
<sequence>MWPADVAERQLQGKQAFSLLRDPYDRMANEFRMQCQGIDSAFLLVSRHAVSAREGHMEREGDEYKRFYETCDVNGYLQKELTQVLAGDRYRTNCHLLPSADYESTPYGKVEWIDERGIPESFNDFMSSKNATPRKEHAASWLKRPSQGSIGVRISRNMSHVWEALEIPMAGGALSVAVLSLVYEGIGIAWLPLLGPAIQEMFKGTPDSYYPRHGTAMDGTKAADEPAYTMLHHGTYLCMYGVLGTAGQVAGWKLSKMFASKLASYPPQLGRNGLWLSKIYASFHTTIALHHLLYSMLGPNRYGKLELHRVGMGQHYGYAVTLVSSLFCLAYALRLLLGTSATTPAAEVLRVKTVLDTAAVGTVLEMAVFVPAIMADWPVPEHIVQWTWRLTMSSIPLIFVVDSLAA</sequence>
<feature type="transmembrane region" description="Helical" evidence="1">
    <location>
        <begin position="275"/>
        <end position="296"/>
    </location>
</feature>
<comment type="caution">
    <text evidence="2">The sequence shown here is derived from an EMBL/GenBank/DDBJ whole genome shotgun (WGS) entry which is preliminary data.</text>
</comment>
<evidence type="ECO:0000313" key="3">
    <source>
        <dbReference type="Proteomes" id="UP000186817"/>
    </source>
</evidence>
<dbReference type="AlphaFoldDB" id="A0A1Q9CGI0"/>
<proteinExistence type="predicted"/>
<reference evidence="2 3" key="1">
    <citation type="submission" date="2016-02" db="EMBL/GenBank/DDBJ databases">
        <title>Genome analysis of coral dinoflagellate symbionts highlights evolutionary adaptations to a symbiotic lifestyle.</title>
        <authorList>
            <person name="Aranda M."/>
            <person name="Li Y."/>
            <person name="Liew Y.J."/>
            <person name="Baumgarten S."/>
            <person name="Simakov O."/>
            <person name="Wilson M."/>
            <person name="Piel J."/>
            <person name="Ashoor H."/>
            <person name="Bougouffa S."/>
            <person name="Bajic V.B."/>
            <person name="Ryu T."/>
            <person name="Ravasi T."/>
            <person name="Bayer T."/>
            <person name="Micklem G."/>
            <person name="Kim H."/>
            <person name="Bhak J."/>
            <person name="Lajeunesse T.C."/>
            <person name="Voolstra C.R."/>
        </authorList>
    </citation>
    <scope>NUCLEOTIDE SEQUENCE [LARGE SCALE GENOMIC DNA]</scope>
    <source>
        <strain evidence="2 3">CCMP2467</strain>
    </source>
</reference>
<name>A0A1Q9CGI0_SYMMI</name>
<keyword evidence="1" id="KW-0472">Membrane</keyword>
<keyword evidence="3" id="KW-1185">Reference proteome</keyword>
<keyword evidence="1" id="KW-0812">Transmembrane</keyword>
<evidence type="ECO:0000256" key="1">
    <source>
        <dbReference type="SAM" id="Phobius"/>
    </source>
</evidence>
<feature type="transmembrane region" description="Helical" evidence="1">
    <location>
        <begin position="316"/>
        <end position="333"/>
    </location>
</feature>
<feature type="transmembrane region" description="Helical" evidence="1">
    <location>
        <begin position="234"/>
        <end position="254"/>
    </location>
</feature>
<protein>
    <submittedName>
        <fullName evidence="2">Uncharacterized protein</fullName>
    </submittedName>
</protein>
<evidence type="ECO:0000313" key="2">
    <source>
        <dbReference type="EMBL" id="OLP82043.1"/>
    </source>
</evidence>
<organism evidence="2 3">
    <name type="scientific">Symbiodinium microadriaticum</name>
    <name type="common">Dinoflagellate</name>
    <name type="synonym">Zooxanthella microadriatica</name>
    <dbReference type="NCBI Taxonomy" id="2951"/>
    <lineage>
        <taxon>Eukaryota</taxon>
        <taxon>Sar</taxon>
        <taxon>Alveolata</taxon>
        <taxon>Dinophyceae</taxon>
        <taxon>Suessiales</taxon>
        <taxon>Symbiodiniaceae</taxon>
        <taxon>Symbiodinium</taxon>
    </lineage>
</organism>
<feature type="transmembrane region" description="Helical" evidence="1">
    <location>
        <begin position="167"/>
        <end position="191"/>
    </location>
</feature>
<gene>
    <name evidence="2" type="ORF">AK812_SmicGene37339</name>
</gene>
<accession>A0A1Q9CGI0</accession>
<dbReference type="OrthoDB" id="438983at2759"/>
<dbReference type="Proteomes" id="UP000186817">
    <property type="component" value="Unassembled WGS sequence"/>
</dbReference>
<dbReference type="EMBL" id="LSRX01001228">
    <property type="protein sequence ID" value="OLP82043.1"/>
    <property type="molecule type" value="Genomic_DNA"/>
</dbReference>